<accession>A0ABW9E823</accession>
<gene>
    <name evidence="3" type="ORF">PQQ73_01460</name>
</gene>
<dbReference type="InterPro" id="IPR029052">
    <property type="entry name" value="Metallo-depent_PP-like"/>
</dbReference>
<comment type="similarity">
    <text evidence="1">Belongs to the metallophosphoesterase superfamily. YfcE family.</text>
</comment>
<organism evidence="3 4">
    <name type="scientific">Paraburkholderia strydomiana</name>
    <dbReference type="NCBI Taxonomy" id="1245417"/>
    <lineage>
        <taxon>Bacteria</taxon>
        <taxon>Pseudomonadati</taxon>
        <taxon>Pseudomonadota</taxon>
        <taxon>Betaproteobacteria</taxon>
        <taxon>Burkholderiales</taxon>
        <taxon>Burkholderiaceae</taxon>
        <taxon>Paraburkholderia</taxon>
    </lineage>
</organism>
<dbReference type="PANTHER" id="PTHR42850">
    <property type="entry name" value="METALLOPHOSPHOESTERASE"/>
    <property type="match status" value="1"/>
</dbReference>
<dbReference type="SUPFAM" id="SSF56300">
    <property type="entry name" value="Metallo-dependent phosphatases"/>
    <property type="match status" value="1"/>
</dbReference>
<dbReference type="InterPro" id="IPR011152">
    <property type="entry name" value="Pesterase_MJ0912"/>
</dbReference>
<name>A0ABW9E823_9BURK</name>
<evidence type="ECO:0000313" key="4">
    <source>
        <dbReference type="Proteomes" id="UP001629392"/>
    </source>
</evidence>
<sequence>MKIAALSDIHGNLAALDAVLNDAHRHGVDVIVNLGDILSGALYPCQTADRLKPLGLPTIRGNHERQILCGDPSRMGLSDRFAHLALRDDQLAWIRDLPATLRLVEDVLLVHGTPESDLGYFLETVTEQGCRVATYDEVESRAGDTNATLILCGHTHLQRSMRLDDGRLIVNPGSVGLQAYEDSLPFPHRMETGSPHARYALVTRTVSGWDVKFRAVEYDWHEAANVAALNGRPDWEMALRSGYC</sequence>
<feature type="domain" description="Calcineurin-like phosphoesterase" evidence="2">
    <location>
        <begin position="1"/>
        <end position="178"/>
    </location>
</feature>
<dbReference type="Gene3D" id="3.60.21.10">
    <property type="match status" value="1"/>
</dbReference>
<evidence type="ECO:0000256" key="1">
    <source>
        <dbReference type="ARBA" id="ARBA00008950"/>
    </source>
</evidence>
<dbReference type="InterPro" id="IPR024654">
    <property type="entry name" value="Calcineurin-like_PHP_lpxH"/>
</dbReference>
<comment type="caution">
    <text evidence="3">The sequence shown here is derived from an EMBL/GenBank/DDBJ whole genome shotgun (WGS) entry which is preliminary data.</text>
</comment>
<dbReference type="Proteomes" id="UP001629392">
    <property type="component" value="Unassembled WGS sequence"/>
</dbReference>
<keyword evidence="4" id="KW-1185">Reference proteome</keyword>
<evidence type="ECO:0000313" key="3">
    <source>
        <dbReference type="EMBL" id="MFM0714992.1"/>
    </source>
</evidence>
<dbReference type="EMBL" id="JAQQCL010000001">
    <property type="protein sequence ID" value="MFM0714992.1"/>
    <property type="molecule type" value="Genomic_DNA"/>
</dbReference>
<dbReference type="PANTHER" id="PTHR42850:SF2">
    <property type="entry name" value="BLL5683 PROTEIN"/>
    <property type="match status" value="1"/>
</dbReference>
<protein>
    <submittedName>
        <fullName evidence="3">Metallophosphoesterase family protein</fullName>
    </submittedName>
</protein>
<dbReference type="RefSeq" id="WP_408151918.1">
    <property type="nucleotide sequence ID" value="NZ_JAQQCJ010000005.1"/>
</dbReference>
<dbReference type="Pfam" id="PF12850">
    <property type="entry name" value="Metallophos_2"/>
    <property type="match status" value="1"/>
</dbReference>
<dbReference type="PIRSF" id="PIRSF000883">
    <property type="entry name" value="Pesterase_MJ0912"/>
    <property type="match status" value="1"/>
</dbReference>
<dbReference type="InterPro" id="IPR050126">
    <property type="entry name" value="Ap4A_hydrolase"/>
</dbReference>
<evidence type="ECO:0000259" key="2">
    <source>
        <dbReference type="Pfam" id="PF12850"/>
    </source>
</evidence>
<proteinExistence type="inferred from homology"/>
<reference evidence="3 4" key="1">
    <citation type="journal article" date="2024" name="Chem. Sci.">
        <title>Discovery of megapolipeptins by genome mining of a Burkholderiales bacteria collection.</title>
        <authorList>
            <person name="Paulo B.S."/>
            <person name="Recchia M.J.J."/>
            <person name="Lee S."/>
            <person name="Fergusson C.H."/>
            <person name="Romanowski S.B."/>
            <person name="Hernandez A."/>
            <person name="Krull N."/>
            <person name="Liu D.Y."/>
            <person name="Cavanagh H."/>
            <person name="Bos A."/>
            <person name="Gray C.A."/>
            <person name="Murphy B.T."/>
            <person name="Linington R.G."/>
            <person name="Eustaquio A.S."/>
        </authorList>
    </citation>
    <scope>NUCLEOTIDE SEQUENCE [LARGE SCALE GENOMIC DNA]</scope>
    <source>
        <strain evidence="3 4">RL17-350-BIC-E</strain>
    </source>
</reference>